<keyword evidence="2" id="KW-0749">Sporulation</keyword>
<dbReference type="PROSITE" id="PS00715">
    <property type="entry name" value="SIGMA70_1"/>
    <property type="match status" value="1"/>
</dbReference>
<sequence length="209" mass="24581">MRSFKKPLKAEEERYYLKMYRDGDEKAKEKLIEHNLRLVAHIVKKYNSPDRDLDDLISIGTIGLIKAVNTFDLNKGGRLVTYAARCIENELLMMIRQEKKILREVSLYEPIGTDQEGNHISLLDIISTEEAELIEQYLHKYYLSRLEQEVFLLTDDREREIILKRYGLCGNEPHTQKEVAAMMGISRSYVSRIEKKALEKLRSSYEQYM</sequence>
<keyword evidence="19" id="KW-1185">Reference proteome</keyword>
<gene>
    <name evidence="10" type="primary">sigK_2</name>
    <name evidence="13" type="ORF">DW833_07405</name>
    <name evidence="12" type="ORF">DW972_07665</name>
    <name evidence="14" type="ORF">DWZ29_08620</name>
    <name evidence="11" type="ORF">DXD91_12675</name>
    <name evidence="10" type="ORF">ERS852450_02035</name>
    <name evidence="9" type="ORF">ERS852578_02917</name>
</gene>
<proteinExistence type="inferred from homology"/>
<dbReference type="Proteomes" id="UP000262524">
    <property type="component" value="Unassembled WGS sequence"/>
</dbReference>
<dbReference type="InterPro" id="IPR007630">
    <property type="entry name" value="RNA_pol_sigma70_r4"/>
</dbReference>
<comment type="function">
    <text evidence="7">Sigma factors are initiation factors that promote the attachment of RNA polymerase to specific initiation sites and are then released.</text>
</comment>
<evidence type="ECO:0000256" key="2">
    <source>
        <dbReference type="ARBA" id="ARBA00022969"/>
    </source>
</evidence>
<evidence type="ECO:0000256" key="7">
    <source>
        <dbReference type="RuleBase" id="RU362124"/>
    </source>
</evidence>
<dbReference type="InterPro" id="IPR036388">
    <property type="entry name" value="WH-like_DNA-bd_sf"/>
</dbReference>
<dbReference type="CDD" id="cd06171">
    <property type="entry name" value="Sigma70_r4"/>
    <property type="match status" value="1"/>
</dbReference>
<dbReference type="Proteomes" id="UP000283700">
    <property type="component" value="Unassembled WGS sequence"/>
</dbReference>
<dbReference type="InterPro" id="IPR001387">
    <property type="entry name" value="Cro/C1-type_HTH"/>
</dbReference>
<name>A0A174GBT7_9FIRM</name>
<dbReference type="NCBIfam" id="NF004471">
    <property type="entry name" value="PRK05803.1"/>
    <property type="match status" value="1"/>
</dbReference>
<dbReference type="InterPro" id="IPR000943">
    <property type="entry name" value="RNA_pol_sigma70"/>
</dbReference>
<accession>A0A174GBT7</accession>
<evidence type="ECO:0000256" key="3">
    <source>
        <dbReference type="ARBA" id="ARBA00023015"/>
    </source>
</evidence>
<protein>
    <recommendedName>
        <fullName evidence="7">RNA polymerase sigma factor</fullName>
    </recommendedName>
</protein>
<keyword evidence="3 7" id="KW-0805">Transcription regulation</keyword>
<evidence type="ECO:0000313" key="9">
    <source>
        <dbReference type="EMBL" id="CUN21027.1"/>
    </source>
</evidence>
<reference evidence="17 18" key="2">
    <citation type="submission" date="2018-08" db="EMBL/GenBank/DDBJ databases">
        <title>A genome reference for cultivated species of the human gut microbiota.</title>
        <authorList>
            <person name="Zou Y."/>
            <person name="Xue W."/>
            <person name="Luo G."/>
        </authorList>
    </citation>
    <scope>NUCLEOTIDE SEQUENCE [LARGE SCALE GENOMIC DNA]</scope>
    <source>
        <strain evidence="14 18">AF31-17AC</strain>
        <strain evidence="13 19">AM34-3LB</strain>
        <strain evidence="12 20">AM48-23BH</strain>
        <strain evidence="11 17">TM10-1AC</strain>
    </source>
</reference>
<dbReference type="GO" id="GO:0030435">
    <property type="term" value="P:sporulation resulting in formation of a cellular spore"/>
    <property type="evidence" value="ECO:0007669"/>
    <property type="project" value="UniProtKB-KW"/>
</dbReference>
<dbReference type="RefSeq" id="WP_005350383.1">
    <property type="nucleotide sequence ID" value="NZ_BLYK01000074.1"/>
</dbReference>
<evidence type="ECO:0000313" key="13">
    <source>
        <dbReference type="EMBL" id="RHC65105.1"/>
    </source>
</evidence>
<evidence type="ECO:0000313" key="19">
    <source>
        <dbReference type="Proteomes" id="UP000284621"/>
    </source>
</evidence>
<dbReference type="PRINTS" id="PR00046">
    <property type="entry name" value="SIGMA70FCT"/>
</dbReference>
<dbReference type="PROSITE" id="PS50943">
    <property type="entry name" value="HTH_CROC1"/>
    <property type="match status" value="1"/>
</dbReference>
<organism evidence="10 16">
    <name type="scientific">Anaerobutyricum hallii</name>
    <dbReference type="NCBI Taxonomy" id="39488"/>
    <lineage>
        <taxon>Bacteria</taxon>
        <taxon>Bacillati</taxon>
        <taxon>Bacillota</taxon>
        <taxon>Clostridia</taxon>
        <taxon>Lachnospirales</taxon>
        <taxon>Lachnospiraceae</taxon>
        <taxon>Anaerobutyricum</taxon>
    </lineage>
</organism>
<evidence type="ECO:0000313" key="16">
    <source>
        <dbReference type="Proteomes" id="UP000095679"/>
    </source>
</evidence>
<evidence type="ECO:0000313" key="14">
    <source>
        <dbReference type="EMBL" id="RHN12940.1"/>
    </source>
</evidence>
<reference evidence="15 16" key="1">
    <citation type="submission" date="2015-09" db="EMBL/GenBank/DDBJ databases">
        <authorList>
            <consortium name="Pathogen Informatics"/>
        </authorList>
    </citation>
    <scope>NUCLEOTIDE SEQUENCE [LARGE SCALE GENOMIC DNA]</scope>
    <source>
        <strain evidence="10 16">2789STDY5834835</strain>
        <strain evidence="9 15">2789STDY5834966</strain>
    </source>
</reference>
<feature type="domain" description="HTH cro/C1-type" evidence="8">
    <location>
        <begin position="175"/>
        <end position="195"/>
    </location>
</feature>
<dbReference type="EMBL" id="QSEP01000039">
    <property type="protein sequence ID" value="RGZ82840.1"/>
    <property type="molecule type" value="Genomic_DNA"/>
</dbReference>
<evidence type="ECO:0000256" key="1">
    <source>
        <dbReference type="ARBA" id="ARBA00007788"/>
    </source>
</evidence>
<dbReference type="Gene3D" id="1.20.120.1810">
    <property type="match status" value="1"/>
</dbReference>
<evidence type="ECO:0000313" key="17">
    <source>
        <dbReference type="Proteomes" id="UP000262524"/>
    </source>
</evidence>
<dbReference type="InterPro" id="IPR013324">
    <property type="entry name" value="RNA_pol_sigma_r3/r4-like"/>
</dbReference>
<dbReference type="GeneID" id="75048023"/>
<dbReference type="EMBL" id="QSOE01000110">
    <property type="protein sequence ID" value="RGI81665.1"/>
    <property type="molecule type" value="Genomic_DNA"/>
</dbReference>
<evidence type="ECO:0000313" key="10">
    <source>
        <dbReference type="EMBL" id="CUO58360.1"/>
    </source>
</evidence>
<dbReference type="PIRSF" id="PIRSF000770">
    <property type="entry name" value="RNA_pol_sigma-SigE/K"/>
    <property type="match status" value="1"/>
</dbReference>
<dbReference type="SUPFAM" id="SSF88659">
    <property type="entry name" value="Sigma3 and sigma4 domains of RNA polymerase sigma factors"/>
    <property type="match status" value="1"/>
</dbReference>
<evidence type="ECO:0000313" key="18">
    <source>
        <dbReference type="Proteomes" id="UP000283700"/>
    </source>
</evidence>
<evidence type="ECO:0000313" key="15">
    <source>
        <dbReference type="Proteomes" id="UP000095390"/>
    </source>
</evidence>
<dbReference type="OrthoDB" id="9809557at2"/>
<dbReference type="Proteomes" id="UP000095390">
    <property type="component" value="Unassembled WGS sequence"/>
</dbReference>
<keyword evidence="4 7" id="KW-0731">Sigma factor</keyword>
<evidence type="ECO:0000313" key="12">
    <source>
        <dbReference type="EMBL" id="RGZ82840.1"/>
    </source>
</evidence>
<evidence type="ECO:0000256" key="5">
    <source>
        <dbReference type="ARBA" id="ARBA00023125"/>
    </source>
</evidence>
<dbReference type="AlphaFoldDB" id="A0A174GBT7"/>
<dbReference type="EMBL" id="CYYC01000063">
    <property type="protein sequence ID" value="CUN21027.1"/>
    <property type="molecule type" value="Genomic_DNA"/>
</dbReference>
<dbReference type="NCBIfam" id="TIGR02937">
    <property type="entry name" value="sigma70-ECF"/>
    <property type="match status" value="1"/>
</dbReference>
<dbReference type="GO" id="GO:0006352">
    <property type="term" value="P:DNA-templated transcription initiation"/>
    <property type="evidence" value="ECO:0007669"/>
    <property type="project" value="InterPro"/>
</dbReference>
<dbReference type="EMBL" id="CYZL01000017">
    <property type="protein sequence ID" value="CUO58360.1"/>
    <property type="molecule type" value="Genomic_DNA"/>
</dbReference>
<dbReference type="Gene3D" id="1.10.10.10">
    <property type="entry name" value="Winged helix-like DNA-binding domain superfamily/Winged helix DNA-binding domain"/>
    <property type="match status" value="1"/>
</dbReference>
<dbReference type="InterPro" id="IPR007627">
    <property type="entry name" value="RNA_pol_sigma70_r2"/>
</dbReference>
<dbReference type="PANTHER" id="PTHR30376">
    <property type="entry name" value="SIGMA FACTOR RPOH HEAT SHOCK RELATED"/>
    <property type="match status" value="1"/>
</dbReference>
<dbReference type="GO" id="GO:0016987">
    <property type="term" value="F:sigma factor activity"/>
    <property type="evidence" value="ECO:0007669"/>
    <property type="project" value="UniProtKB-KW"/>
</dbReference>
<dbReference type="Pfam" id="PF04545">
    <property type="entry name" value="Sigma70_r4"/>
    <property type="match status" value="1"/>
</dbReference>
<dbReference type="Proteomes" id="UP000284621">
    <property type="component" value="Unassembled WGS sequence"/>
</dbReference>
<evidence type="ECO:0000313" key="20">
    <source>
        <dbReference type="Proteomes" id="UP000286561"/>
    </source>
</evidence>
<dbReference type="InterPro" id="IPR014284">
    <property type="entry name" value="RNA_pol_sigma-70_dom"/>
</dbReference>
<evidence type="ECO:0000256" key="4">
    <source>
        <dbReference type="ARBA" id="ARBA00023082"/>
    </source>
</evidence>
<evidence type="ECO:0000256" key="6">
    <source>
        <dbReference type="ARBA" id="ARBA00023163"/>
    </source>
</evidence>
<dbReference type="Pfam" id="PF04542">
    <property type="entry name" value="Sigma70_r2"/>
    <property type="match status" value="1"/>
</dbReference>
<dbReference type="PANTHER" id="PTHR30376:SF3">
    <property type="entry name" value="RNA POLYMERASE SIGMA FACTOR RPOH"/>
    <property type="match status" value="1"/>
</dbReference>
<comment type="similarity">
    <text evidence="1 7">Belongs to the sigma-70 factor family.</text>
</comment>
<dbReference type="EMBL" id="QSID01000007">
    <property type="protein sequence ID" value="RHC65105.1"/>
    <property type="molecule type" value="Genomic_DNA"/>
</dbReference>
<dbReference type="GO" id="GO:0003677">
    <property type="term" value="F:DNA binding"/>
    <property type="evidence" value="ECO:0007669"/>
    <property type="project" value="UniProtKB-KW"/>
</dbReference>
<dbReference type="Proteomes" id="UP000095679">
    <property type="component" value="Unassembled WGS sequence"/>
</dbReference>
<dbReference type="EMBL" id="QRQO01000021">
    <property type="protein sequence ID" value="RHN12940.1"/>
    <property type="molecule type" value="Genomic_DNA"/>
</dbReference>
<keyword evidence="5 7" id="KW-0238">DNA-binding</keyword>
<keyword evidence="6 7" id="KW-0804">Transcription</keyword>
<dbReference type="Proteomes" id="UP000286561">
    <property type="component" value="Unassembled WGS sequence"/>
</dbReference>
<dbReference type="SUPFAM" id="SSF88946">
    <property type="entry name" value="Sigma2 domain of RNA polymerase sigma factors"/>
    <property type="match status" value="1"/>
</dbReference>
<dbReference type="PROSITE" id="PS00716">
    <property type="entry name" value="SIGMA70_2"/>
    <property type="match status" value="1"/>
</dbReference>
<dbReference type="InterPro" id="IPR050813">
    <property type="entry name" value="Sigma-70_Factor"/>
</dbReference>
<evidence type="ECO:0000259" key="8">
    <source>
        <dbReference type="PROSITE" id="PS50943"/>
    </source>
</evidence>
<dbReference type="InterPro" id="IPR013325">
    <property type="entry name" value="RNA_pol_sigma_r2"/>
</dbReference>
<evidence type="ECO:0000313" key="11">
    <source>
        <dbReference type="EMBL" id="RGI81665.1"/>
    </source>
</evidence>